<dbReference type="AlphaFoldDB" id="A0A518CFE6"/>
<dbReference type="Proteomes" id="UP000318626">
    <property type="component" value="Chromosome"/>
</dbReference>
<keyword evidence="2" id="KW-0472">Membrane</keyword>
<dbReference type="EMBL" id="CP036289">
    <property type="protein sequence ID" value="QDU77952.1"/>
    <property type="molecule type" value="Genomic_DNA"/>
</dbReference>
<keyword evidence="2" id="KW-0812">Transmembrane</keyword>
<keyword evidence="2" id="KW-1133">Transmembrane helix</keyword>
<accession>A0A518CFE6</accession>
<proteinExistence type="predicted"/>
<gene>
    <name evidence="3" type="ORF">Pan97_50310</name>
</gene>
<reference evidence="4" key="1">
    <citation type="submission" date="2019-02" db="EMBL/GenBank/DDBJ databases">
        <title>Deep-cultivation of Planctomycetes and their phenomic and genomic characterization uncovers novel biology.</title>
        <authorList>
            <person name="Wiegand S."/>
            <person name="Jogler M."/>
            <person name="Boedeker C."/>
            <person name="Pinto D."/>
            <person name="Vollmers J."/>
            <person name="Rivas-Marin E."/>
            <person name="Kohn T."/>
            <person name="Peeters S.H."/>
            <person name="Heuer A."/>
            <person name="Rast P."/>
            <person name="Oberbeckmann S."/>
            <person name="Bunk B."/>
            <person name="Jeske O."/>
            <person name="Meyerdierks A."/>
            <person name="Storesund J.E."/>
            <person name="Kallscheuer N."/>
            <person name="Luecker S."/>
            <person name="Lage O.M."/>
            <person name="Pohl T."/>
            <person name="Merkel B.J."/>
            <person name="Hornburger P."/>
            <person name="Mueller R.-W."/>
            <person name="Bruemmer F."/>
            <person name="Labrenz M."/>
            <person name="Spormann A.M."/>
            <person name="Op den Camp H."/>
            <person name="Overmann J."/>
            <person name="Amann R."/>
            <person name="Jetten M.S.M."/>
            <person name="Mascher T."/>
            <person name="Medema M.H."/>
            <person name="Devos D.P."/>
            <person name="Kaster A.-K."/>
            <person name="Ovreas L."/>
            <person name="Rohde M."/>
            <person name="Galperin M.Y."/>
            <person name="Jogler C."/>
        </authorList>
    </citation>
    <scope>NUCLEOTIDE SEQUENCE [LARGE SCALE GENOMIC DNA]</scope>
    <source>
        <strain evidence="4">Pan97</strain>
    </source>
</reference>
<organism evidence="3 4">
    <name type="scientific">Bremerella volcania</name>
    <dbReference type="NCBI Taxonomy" id="2527984"/>
    <lineage>
        <taxon>Bacteria</taxon>
        <taxon>Pseudomonadati</taxon>
        <taxon>Planctomycetota</taxon>
        <taxon>Planctomycetia</taxon>
        <taxon>Pirellulales</taxon>
        <taxon>Pirellulaceae</taxon>
        <taxon>Bremerella</taxon>
    </lineage>
</organism>
<feature type="transmembrane region" description="Helical" evidence="2">
    <location>
        <begin position="12"/>
        <end position="35"/>
    </location>
</feature>
<keyword evidence="4" id="KW-1185">Reference proteome</keyword>
<evidence type="ECO:0000313" key="4">
    <source>
        <dbReference type="Proteomes" id="UP000318626"/>
    </source>
</evidence>
<feature type="region of interest" description="Disordered" evidence="1">
    <location>
        <begin position="61"/>
        <end position="80"/>
    </location>
</feature>
<name>A0A518CFE6_9BACT</name>
<evidence type="ECO:0000256" key="1">
    <source>
        <dbReference type="SAM" id="MobiDB-lite"/>
    </source>
</evidence>
<sequence>MKKHLFHLLRDAVLVVIGLLVAVHAAVGLAIGIILTWVTGISWYIIVPICMVVAMLFVFSNEDDNGDGGSTRRGKRRPVG</sequence>
<feature type="transmembrane region" description="Helical" evidence="2">
    <location>
        <begin position="41"/>
        <end position="59"/>
    </location>
</feature>
<dbReference type="KEGG" id="bvo:Pan97_50310"/>
<evidence type="ECO:0000313" key="3">
    <source>
        <dbReference type="EMBL" id="QDU77952.1"/>
    </source>
</evidence>
<protein>
    <submittedName>
        <fullName evidence="3">Uncharacterized protein</fullName>
    </submittedName>
</protein>
<evidence type="ECO:0000256" key="2">
    <source>
        <dbReference type="SAM" id="Phobius"/>
    </source>
</evidence>
<dbReference type="RefSeq" id="WP_144977344.1">
    <property type="nucleotide sequence ID" value="NZ_CP036289.1"/>
</dbReference>